<dbReference type="InterPro" id="IPR038987">
    <property type="entry name" value="MoeA-like"/>
</dbReference>
<dbReference type="CDD" id="cd00887">
    <property type="entry name" value="MoeA"/>
    <property type="match status" value="1"/>
</dbReference>
<sequence length="397" mass="40790">MFPLLSIAQARDEVRRAITALEPDDLEITAALGRVLAEDVTAAHDVPPFPNSAMDGFAVRSGAAGRRLPITGEARAGRPAGRPLPDGEAFRISTGAVLPEGADAVIEVERVQERDGALVTEIDVDAARNVRTAGEDLAAGTVVLTAGTRLGPAELGVAVSAGRGTLLCGGIPRLAVVATGDELVDPGEPLQPGQIHNSNAVTLGALAQQTGARVFTVSGAADTLDETVEALGIALEEADVLVVSGGVSVGPHDHVKPALEALGVQQRFWGVALRPGKPTWFGTREGRLVFGLPGNPVSSMVTFLLFVRPALNAMQGAAFEAPRRTAVLAERIARFPQRDEAVRVSLATAPDGTLQARPTGPQGSHISSSMLGADALAILEAGDGGVEAGTTVSVEPI</sequence>
<name>A0A9E6XV38_9ACTN</name>
<dbReference type="Proteomes" id="UP001162834">
    <property type="component" value="Chromosome"/>
</dbReference>
<evidence type="ECO:0000256" key="11">
    <source>
        <dbReference type="RuleBase" id="RU365090"/>
    </source>
</evidence>
<dbReference type="Gene3D" id="2.170.190.11">
    <property type="entry name" value="Molybdopterin biosynthesis moea protein, domain 3"/>
    <property type="match status" value="1"/>
</dbReference>
<dbReference type="AlphaFoldDB" id="A0A9E6XV38"/>
<evidence type="ECO:0000256" key="10">
    <source>
        <dbReference type="ARBA" id="ARBA00047317"/>
    </source>
</evidence>
<dbReference type="EC" id="2.10.1.1" evidence="11"/>
<dbReference type="GO" id="GO:0046872">
    <property type="term" value="F:metal ion binding"/>
    <property type="evidence" value="ECO:0007669"/>
    <property type="project" value="UniProtKB-UniRule"/>
</dbReference>
<dbReference type="SUPFAM" id="SSF63867">
    <property type="entry name" value="MoeA C-terminal domain-like"/>
    <property type="match status" value="1"/>
</dbReference>
<dbReference type="InterPro" id="IPR036688">
    <property type="entry name" value="MoeA_C_domain_IV_sf"/>
</dbReference>
<evidence type="ECO:0000256" key="6">
    <source>
        <dbReference type="ARBA" id="ARBA00022679"/>
    </source>
</evidence>
<organism evidence="13 14">
    <name type="scientific">Capillimicrobium parvum</name>
    <dbReference type="NCBI Taxonomy" id="2884022"/>
    <lineage>
        <taxon>Bacteria</taxon>
        <taxon>Bacillati</taxon>
        <taxon>Actinomycetota</taxon>
        <taxon>Thermoleophilia</taxon>
        <taxon>Solirubrobacterales</taxon>
        <taxon>Capillimicrobiaceae</taxon>
        <taxon>Capillimicrobium</taxon>
    </lineage>
</organism>
<dbReference type="InterPro" id="IPR008284">
    <property type="entry name" value="MoCF_biosynth_CS"/>
</dbReference>
<dbReference type="InterPro" id="IPR036135">
    <property type="entry name" value="MoeA_linker/N_sf"/>
</dbReference>
<dbReference type="RefSeq" id="WP_259314648.1">
    <property type="nucleotide sequence ID" value="NZ_CP087164.1"/>
</dbReference>
<dbReference type="SMART" id="SM00852">
    <property type="entry name" value="MoCF_biosynth"/>
    <property type="match status" value="1"/>
</dbReference>
<accession>A0A9E6XV38</accession>
<keyword evidence="8 11" id="KW-0460">Magnesium</keyword>
<comment type="cofactor">
    <cofactor evidence="1 11">
        <name>Mg(2+)</name>
        <dbReference type="ChEBI" id="CHEBI:18420"/>
    </cofactor>
</comment>
<comment type="pathway">
    <text evidence="3 11">Cofactor biosynthesis; molybdopterin biosynthesis.</text>
</comment>
<comment type="similarity">
    <text evidence="4 11">Belongs to the MoeA family.</text>
</comment>
<evidence type="ECO:0000256" key="2">
    <source>
        <dbReference type="ARBA" id="ARBA00002901"/>
    </source>
</evidence>
<dbReference type="EMBL" id="CP087164">
    <property type="protein sequence ID" value="UGS34983.1"/>
    <property type="molecule type" value="Genomic_DNA"/>
</dbReference>
<evidence type="ECO:0000256" key="8">
    <source>
        <dbReference type="ARBA" id="ARBA00022842"/>
    </source>
</evidence>
<comment type="function">
    <text evidence="2 11">Catalyzes the insertion of molybdate into adenylated molybdopterin with the concomitant release of AMP.</text>
</comment>
<reference evidence="13" key="1">
    <citation type="journal article" date="2022" name="Int. J. Syst. Evol. Microbiol.">
        <title>Pseudomonas aegrilactucae sp. nov. and Pseudomonas morbosilactucae sp. nov., pathogens causing bacterial rot of lettuce in Japan.</title>
        <authorList>
            <person name="Sawada H."/>
            <person name="Fujikawa T."/>
            <person name="Satou M."/>
        </authorList>
    </citation>
    <scope>NUCLEOTIDE SEQUENCE</scope>
    <source>
        <strain evidence="13">0166_1</strain>
    </source>
</reference>
<evidence type="ECO:0000256" key="1">
    <source>
        <dbReference type="ARBA" id="ARBA00001946"/>
    </source>
</evidence>
<evidence type="ECO:0000313" key="13">
    <source>
        <dbReference type="EMBL" id="UGS34983.1"/>
    </source>
</evidence>
<proteinExistence type="inferred from homology"/>
<dbReference type="Pfam" id="PF00994">
    <property type="entry name" value="MoCF_biosynth"/>
    <property type="match status" value="1"/>
</dbReference>
<protein>
    <recommendedName>
        <fullName evidence="11">Molybdopterin molybdenumtransferase</fullName>
        <ecNumber evidence="11">2.10.1.1</ecNumber>
    </recommendedName>
</protein>
<evidence type="ECO:0000256" key="4">
    <source>
        <dbReference type="ARBA" id="ARBA00010763"/>
    </source>
</evidence>
<dbReference type="PANTHER" id="PTHR10192:SF5">
    <property type="entry name" value="GEPHYRIN"/>
    <property type="match status" value="1"/>
</dbReference>
<keyword evidence="6 11" id="KW-0808">Transferase</keyword>
<dbReference type="Gene3D" id="3.40.980.10">
    <property type="entry name" value="MoaB/Mog-like domain"/>
    <property type="match status" value="1"/>
</dbReference>
<gene>
    <name evidence="13" type="primary">moeA_2</name>
    <name evidence="13" type="ORF">DSM104329_01367</name>
</gene>
<evidence type="ECO:0000313" key="14">
    <source>
        <dbReference type="Proteomes" id="UP001162834"/>
    </source>
</evidence>
<keyword evidence="7 11" id="KW-0479">Metal-binding</keyword>
<dbReference type="Gene3D" id="3.90.105.10">
    <property type="entry name" value="Molybdopterin biosynthesis moea protein, domain 2"/>
    <property type="match status" value="1"/>
</dbReference>
<dbReference type="Gene3D" id="2.40.340.10">
    <property type="entry name" value="MoeA, C-terminal, domain IV"/>
    <property type="match status" value="1"/>
</dbReference>
<evidence type="ECO:0000259" key="12">
    <source>
        <dbReference type="SMART" id="SM00852"/>
    </source>
</evidence>
<dbReference type="FunFam" id="3.40.980.10:FF:000004">
    <property type="entry name" value="Molybdopterin molybdenumtransferase"/>
    <property type="match status" value="1"/>
</dbReference>
<dbReference type="Pfam" id="PF03453">
    <property type="entry name" value="MoeA_N"/>
    <property type="match status" value="1"/>
</dbReference>
<evidence type="ECO:0000256" key="7">
    <source>
        <dbReference type="ARBA" id="ARBA00022723"/>
    </source>
</evidence>
<feature type="domain" description="MoaB/Mog" evidence="12">
    <location>
        <begin position="175"/>
        <end position="313"/>
    </location>
</feature>
<comment type="catalytic activity">
    <reaction evidence="10">
        <text>adenylyl-molybdopterin + molybdate = Mo-molybdopterin + AMP + H(+)</text>
        <dbReference type="Rhea" id="RHEA:35047"/>
        <dbReference type="ChEBI" id="CHEBI:15378"/>
        <dbReference type="ChEBI" id="CHEBI:36264"/>
        <dbReference type="ChEBI" id="CHEBI:62727"/>
        <dbReference type="ChEBI" id="CHEBI:71302"/>
        <dbReference type="ChEBI" id="CHEBI:456215"/>
        <dbReference type="EC" id="2.10.1.1"/>
    </reaction>
</comment>
<keyword evidence="5 11" id="KW-0500">Molybdenum</keyword>
<evidence type="ECO:0000256" key="5">
    <source>
        <dbReference type="ARBA" id="ARBA00022505"/>
    </source>
</evidence>
<evidence type="ECO:0000256" key="3">
    <source>
        <dbReference type="ARBA" id="ARBA00005046"/>
    </source>
</evidence>
<dbReference type="InterPro" id="IPR005110">
    <property type="entry name" value="MoeA_linker/N"/>
</dbReference>
<dbReference type="GO" id="GO:0006777">
    <property type="term" value="P:Mo-molybdopterin cofactor biosynthetic process"/>
    <property type="evidence" value="ECO:0007669"/>
    <property type="project" value="UniProtKB-UniRule"/>
</dbReference>
<keyword evidence="9 11" id="KW-0501">Molybdenum cofactor biosynthesis</keyword>
<dbReference type="NCBIfam" id="NF045515">
    <property type="entry name" value="Glp_gephyrin"/>
    <property type="match status" value="1"/>
</dbReference>
<dbReference type="GO" id="GO:0061599">
    <property type="term" value="F:molybdopterin molybdotransferase activity"/>
    <property type="evidence" value="ECO:0007669"/>
    <property type="project" value="UniProtKB-UniRule"/>
</dbReference>
<dbReference type="GO" id="GO:0005829">
    <property type="term" value="C:cytosol"/>
    <property type="evidence" value="ECO:0007669"/>
    <property type="project" value="TreeGrafter"/>
</dbReference>
<dbReference type="InterPro" id="IPR001453">
    <property type="entry name" value="MoaB/Mog_dom"/>
</dbReference>
<evidence type="ECO:0000256" key="9">
    <source>
        <dbReference type="ARBA" id="ARBA00023150"/>
    </source>
</evidence>
<dbReference type="KEGG" id="sbae:DSM104329_01367"/>
<dbReference type="SUPFAM" id="SSF63882">
    <property type="entry name" value="MoeA N-terminal region -like"/>
    <property type="match status" value="1"/>
</dbReference>
<dbReference type="PANTHER" id="PTHR10192">
    <property type="entry name" value="MOLYBDOPTERIN BIOSYNTHESIS PROTEIN"/>
    <property type="match status" value="1"/>
</dbReference>
<dbReference type="PROSITE" id="PS01079">
    <property type="entry name" value="MOCF_BIOSYNTHESIS_2"/>
    <property type="match status" value="1"/>
</dbReference>
<dbReference type="InterPro" id="IPR036425">
    <property type="entry name" value="MoaB/Mog-like_dom_sf"/>
</dbReference>
<keyword evidence="14" id="KW-1185">Reference proteome</keyword>
<dbReference type="NCBIfam" id="TIGR00177">
    <property type="entry name" value="molyb_syn"/>
    <property type="match status" value="1"/>
</dbReference>
<dbReference type="InterPro" id="IPR005111">
    <property type="entry name" value="MoeA_C_domain_IV"/>
</dbReference>
<dbReference type="SUPFAM" id="SSF53218">
    <property type="entry name" value="Molybdenum cofactor biosynthesis proteins"/>
    <property type="match status" value="1"/>
</dbReference>
<dbReference type="Pfam" id="PF03454">
    <property type="entry name" value="MoeA_C"/>
    <property type="match status" value="1"/>
</dbReference>